<keyword evidence="7" id="KW-0902">Two-component regulatory system</keyword>
<dbReference type="PANTHER" id="PTHR43047">
    <property type="entry name" value="TWO-COMPONENT HISTIDINE PROTEIN KINASE"/>
    <property type="match status" value="1"/>
</dbReference>
<evidence type="ECO:0000256" key="1">
    <source>
        <dbReference type="ARBA" id="ARBA00000085"/>
    </source>
</evidence>
<proteinExistence type="predicted"/>
<dbReference type="Gene3D" id="1.10.287.130">
    <property type="match status" value="1"/>
</dbReference>
<dbReference type="InterPro" id="IPR003594">
    <property type="entry name" value="HATPase_dom"/>
</dbReference>
<evidence type="ECO:0000256" key="4">
    <source>
        <dbReference type="ARBA" id="ARBA00022553"/>
    </source>
</evidence>
<feature type="domain" description="HAMP" evidence="13">
    <location>
        <begin position="199"/>
        <end position="251"/>
    </location>
</feature>
<evidence type="ECO:0000259" key="13">
    <source>
        <dbReference type="PROSITE" id="PS50885"/>
    </source>
</evidence>
<dbReference type="Pfam" id="PF00512">
    <property type="entry name" value="HisKA"/>
    <property type="match status" value="1"/>
</dbReference>
<dbReference type="InterPro" id="IPR036097">
    <property type="entry name" value="HisK_dim/P_sf"/>
</dbReference>
<keyword evidence="10" id="KW-0812">Transmembrane</keyword>
<evidence type="ECO:0000313" key="14">
    <source>
        <dbReference type="EMBL" id="MEP0820518.1"/>
    </source>
</evidence>
<feature type="modified residue" description="4-aspartylphosphate" evidence="8">
    <location>
        <position position="598"/>
    </location>
</feature>
<dbReference type="SUPFAM" id="SSF52172">
    <property type="entry name" value="CheY-like"/>
    <property type="match status" value="1"/>
</dbReference>
<evidence type="ECO:0000256" key="7">
    <source>
        <dbReference type="ARBA" id="ARBA00023012"/>
    </source>
</evidence>
<dbReference type="PROSITE" id="PS50109">
    <property type="entry name" value="HIS_KIN"/>
    <property type="match status" value="1"/>
</dbReference>
<dbReference type="Pfam" id="PF00672">
    <property type="entry name" value="HAMP"/>
    <property type="match status" value="1"/>
</dbReference>
<dbReference type="RefSeq" id="WP_190443312.1">
    <property type="nucleotide sequence ID" value="NZ_JAMPKM010000032.1"/>
</dbReference>
<dbReference type="Gene3D" id="6.10.340.10">
    <property type="match status" value="1"/>
</dbReference>
<comment type="subcellular location">
    <subcellularLocation>
        <location evidence="2">Membrane</location>
    </subcellularLocation>
</comment>
<keyword evidence="10" id="KW-1133">Transmembrane helix</keyword>
<dbReference type="SUPFAM" id="SSF158472">
    <property type="entry name" value="HAMP domain-like"/>
    <property type="match status" value="1"/>
</dbReference>
<evidence type="ECO:0000256" key="6">
    <source>
        <dbReference type="ARBA" id="ARBA00022777"/>
    </source>
</evidence>
<reference evidence="14 15" key="1">
    <citation type="submission" date="2022-04" db="EMBL/GenBank/DDBJ databases">
        <title>Positive selection, recombination, and allopatry shape intraspecific diversity of widespread and dominant cyanobacteria.</title>
        <authorList>
            <person name="Wei J."/>
            <person name="Shu W."/>
            <person name="Hu C."/>
        </authorList>
    </citation>
    <scope>NUCLEOTIDE SEQUENCE [LARGE SCALE GENOMIC DNA]</scope>
    <source>
        <strain evidence="14 15">GB2-A4</strain>
    </source>
</reference>
<organism evidence="14 15">
    <name type="scientific">Trichocoleus desertorum GB2-A4</name>
    <dbReference type="NCBI Taxonomy" id="2933944"/>
    <lineage>
        <taxon>Bacteria</taxon>
        <taxon>Bacillati</taxon>
        <taxon>Cyanobacteriota</taxon>
        <taxon>Cyanophyceae</taxon>
        <taxon>Leptolyngbyales</taxon>
        <taxon>Trichocoleusaceae</taxon>
        <taxon>Trichocoleus</taxon>
    </lineage>
</organism>
<keyword evidence="15" id="KW-1185">Reference proteome</keyword>
<dbReference type="SUPFAM" id="SSF47384">
    <property type="entry name" value="Homodimeric domain of signal transducing histidine kinase"/>
    <property type="match status" value="1"/>
</dbReference>
<dbReference type="InterPro" id="IPR001789">
    <property type="entry name" value="Sig_transdc_resp-reg_receiver"/>
</dbReference>
<feature type="domain" description="Histidine kinase" evidence="11">
    <location>
        <begin position="273"/>
        <end position="524"/>
    </location>
</feature>
<evidence type="ECO:0000256" key="9">
    <source>
        <dbReference type="SAM" id="Coils"/>
    </source>
</evidence>
<dbReference type="InterPro" id="IPR003660">
    <property type="entry name" value="HAMP_dom"/>
</dbReference>
<keyword evidence="10" id="KW-0472">Membrane</keyword>
<evidence type="ECO:0000256" key="8">
    <source>
        <dbReference type="PROSITE-ProRule" id="PRU00169"/>
    </source>
</evidence>
<name>A0ABV0JFF2_9CYAN</name>
<feature type="transmembrane region" description="Helical" evidence="10">
    <location>
        <begin position="177"/>
        <end position="199"/>
    </location>
</feature>
<dbReference type="SMART" id="SM00387">
    <property type="entry name" value="HATPase_c"/>
    <property type="match status" value="1"/>
</dbReference>
<dbReference type="SMART" id="SM00448">
    <property type="entry name" value="REC"/>
    <property type="match status" value="1"/>
</dbReference>
<dbReference type="Gene3D" id="3.40.50.2300">
    <property type="match status" value="1"/>
</dbReference>
<dbReference type="SMART" id="SM00304">
    <property type="entry name" value="HAMP"/>
    <property type="match status" value="1"/>
</dbReference>
<dbReference type="CDD" id="cd06225">
    <property type="entry name" value="HAMP"/>
    <property type="match status" value="1"/>
</dbReference>
<gene>
    <name evidence="14" type="ORF">NC998_25820</name>
</gene>
<dbReference type="InterPro" id="IPR004358">
    <property type="entry name" value="Sig_transdc_His_kin-like_C"/>
</dbReference>
<evidence type="ECO:0000313" key="15">
    <source>
        <dbReference type="Proteomes" id="UP001464891"/>
    </source>
</evidence>
<dbReference type="CDD" id="cd16922">
    <property type="entry name" value="HATPase_EvgS-ArcB-TorS-like"/>
    <property type="match status" value="1"/>
</dbReference>
<keyword evidence="5" id="KW-0808">Transferase</keyword>
<dbReference type="PANTHER" id="PTHR43047:SF72">
    <property type="entry name" value="OSMOSENSING HISTIDINE PROTEIN KINASE SLN1"/>
    <property type="match status" value="1"/>
</dbReference>
<dbReference type="InterPro" id="IPR003661">
    <property type="entry name" value="HisK_dim/P_dom"/>
</dbReference>
<evidence type="ECO:0000256" key="2">
    <source>
        <dbReference type="ARBA" id="ARBA00004370"/>
    </source>
</evidence>
<accession>A0ABV0JFF2</accession>
<keyword evidence="6" id="KW-0418">Kinase</keyword>
<feature type="domain" description="Response regulatory" evidence="12">
    <location>
        <begin position="549"/>
        <end position="665"/>
    </location>
</feature>
<comment type="catalytic activity">
    <reaction evidence="1">
        <text>ATP + protein L-histidine = ADP + protein N-phospho-L-histidine.</text>
        <dbReference type="EC" id="2.7.13.3"/>
    </reaction>
</comment>
<evidence type="ECO:0000256" key="3">
    <source>
        <dbReference type="ARBA" id="ARBA00012438"/>
    </source>
</evidence>
<feature type="coiled-coil region" evidence="9">
    <location>
        <begin position="29"/>
        <end position="60"/>
    </location>
</feature>
<dbReference type="PROSITE" id="PS50885">
    <property type="entry name" value="HAMP"/>
    <property type="match status" value="1"/>
</dbReference>
<evidence type="ECO:0000256" key="10">
    <source>
        <dbReference type="SAM" id="Phobius"/>
    </source>
</evidence>
<feature type="transmembrane region" description="Helical" evidence="10">
    <location>
        <begin position="6"/>
        <end position="29"/>
    </location>
</feature>
<dbReference type="EMBL" id="JAMPKM010000032">
    <property type="protein sequence ID" value="MEP0820518.1"/>
    <property type="molecule type" value="Genomic_DNA"/>
</dbReference>
<dbReference type="Gene3D" id="3.30.565.10">
    <property type="entry name" value="Histidine kinase-like ATPase, C-terminal domain"/>
    <property type="match status" value="1"/>
</dbReference>
<keyword evidence="9" id="KW-0175">Coiled coil</keyword>
<dbReference type="PRINTS" id="PR00344">
    <property type="entry name" value="BCTRLSENSOR"/>
</dbReference>
<dbReference type="SMART" id="SM00388">
    <property type="entry name" value="HisKA"/>
    <property type="match status" value="1"/>
</dbReference>
<comment type="caution">
    <text evidence="14">The sequence shown here is derived from an EMBL/GenBank/DDBJ whole genome shotgun (WGS) entry which is preliminary data.</text>
</comment>
<dbReference type="Pfam" id="PF02518">
    <property type="entry name" value="HATPase_c"/>
    <property type="match status" value="1"/>
</dbReference>
<evidence type="ECO:0000259" key="11">
    <source>
        <dbReference type="PROSITE" id="PS50109"/>
    </source>
</evidence>
<dbReference type="EC" id="2.7.13.3" evidence="3"/>
<dbReference type="Pfam" id="PF00072">
    <property type="entry name" value="Response_reg"/>
    <property type="match status" value="1"/>
</dbReference>
<protein>
    <recommendedName>
        <fullName evidence="3">histidine kinase</fullName>
        <ecNumber evidence="3">2.7.13.3</ecNumber>
    </recommendedName>
</protein>
<dbReference type="InterPro" id="IPR011006">
    <property type="entry name" value="CheY-like_superfamily"/>
</dbReference>
<dbReference type="SUPFAM" id="SSF55874">
    <property type="entry name" value="ATPase domain of HSP90 chaperone/DNA topoisomerase II/histidine kinase"/>
    <property type="match status" value="1"/>
</dbReference>
<keyword evidence="4 8" id="KW-0597">Phosphoprotein</keyword>
<evidence type="ECO:0000256" key="5">
    <source>
        <dbReference type="ARBA" id="ARBA00022679"/>
    </source>
</evidence>
<dbReference type="CDD" id="cd00082">
    <property type="entry name" value="HisKA"/>
    <property type="match status" value="1"/>
</dbReference>
<sequence>MKILTRFIGSTTIAIGLVIAVVGGSTLLIQKTENAVEKSRDRTNQAVRKTQDLRLDLEEQTSALKDYLLLNQGRADLDAYEQAKVKFLADLETLETLIPEARQTDVVRRRHQFLVRLVDELASQTASSARQAQQDVKAINSFQDDIQLFLNVLTDEVRQQDAITQQAAEQFKQTASLATYGLIGVVLLIFIAQFALTLLPVIRSIEGLQLGAAKLGTGNWNYRLDIHTGDEIEQLAKEFNQMATQLAESYASLEQKREVADAANRAKSEFLANMSHELRTPLNGILGYAQILTRSQAWGEKERKGIDIIYQCGSHLLTLINDVLDISKIEARRLELDPHTVHLPALLQGIAEIVSIRAQQKGIEFVYLSDANLPEGIEVDEKRLRQVLINLLGNAVKFTDRGKVIFKAKVIDDSSLVNGHWSSVIDQELEQPTNNQGLMINDKKQKTIKLRFEVQDTGIGISSDAVEKIFQPFEQVSSQKRNSEGTGLGLTISQTITQLMGSQIQVQSQIGVGSTFFFDVEVPTATGWQNTATNVSGEQMMGYYGEQQTVLIVDDKWENRSVIVNLLEPLGFVVVEAENGQCGLEKALQVKPNLIITDILMPVMDGYQFLQEIRQSDSLKTLPVIVSSASVSSMDQQQSLDAGGNDFLVKPVQADDLFQMLRKHLHLTWIYQSIDSGSEPVTSTSELPSNPPSTSFVVPPSQDLEQLLQLAQQGRLKKMVEVAKALEQQNPQYTPLMQHLLELSKGFQVAKLEVVIQQLLDETTYSQRG</sequence>
<evidence type="ECO:0000259" key="12">
    <source>
        <dbReference type="PROSITE" id="PS50110"/>
    </source>
</evidence>
<dbReference type="PROSITE" id="PS50110">
    <property type="entry name" value="RESPONSE_REGULATORY"/>
    <property type="match status" value="1"/>
</dbReference>
<dbReference type="CDD" id="cd17546">
    <property type="entry name" value="REC_hyHK_CKI1_RcsC-like"/>
    <property type="match status" value="1"/>
</dbReference>
<dbReference type="InterPro" id="IPR005467">
    <property type="entry name" value="His_kinase_dom"/>
</dbReference>
<dbReference type="Proteomes" id="UP001464891">
    <property type="component" value="Unassembled WGS sequence"/>
</dbReference>
<dbReference type="InterPro" id="IPR036890">
    <property type="entry name" value="HATPase_C_sf"/>
</dbReference>